<evidence type="ECO:0000313" key="1">
    <source>
        <dbReference type="EMBL" id="GLT22746.1"/>
    </source>
</evidence>
<protein>
    <submittedName>
        <fullName evidence="1">Uncharacterized protein</fullName>
    </submittedName>
</protein>
<name>A0ABQ6FBT5_9RHOO</name>
<evidence type="ECO:0000313" key="2">
    <source>
        <dbReference type="Proteomes" id="UP001157167"/>
    </source>
</evidence>
<proteinExistence type="predicted"/>
<sequence>MSPFRAIAARWLPLARKAAGLADVPASAFGRAWDKGTLRDRRMLATIARVPIPEDVAALPWLKIPAALRQVIMLRAREMQEWLGAFCAEPEGEEAGQ</sequence>
<keyword evidence="2" id="KW-1185">Reference proteome</keyword>
<dbReference type="RefSeq" id="WP_284188030.1">
    <property type="nucleotide sequence ID" value="NZ_BSPX01000030.1"/>
</dbReference>
<dbReference type="Proteomes" id="UP001157167">
    <property type="component" value="Unassembled WGS sequence"/>
</dbReference>
<dbReference type="EMBL" id="BSPX01000030">
    <property type="protein sequence ID" value="GLT22746.1"/>
    <property type="molecule type" value="Genomic_DNA"/>
</dbReference>
<organism evidence="1 2">
    <name type="scientific">Zoogloea oryzae</name>
    <dbReference type="NCBI Taxonomy" id="310767"/>
    <lineage>
        <taxon>Bacteria</taxon>
        <taxon>Pseudomonadati</taxon>
        <taxon>Pseudomonadota</taxon>
        <taxon>Betaproteobacteria</taxon>
        <taxon>Rhodocyclales</taxon>
        <taxon>Zoogloeaceae</taxon>
        <taxon>Zoogloea</taxon>
    </lineage>
</organism>
<gene>
    <name evidence="1" type="ORF">GCM10007933_22060</name>
</gene>
<accession>A0ABQ6FBT5</accession>
<reference evidence="2" key="1">
    <citation type="journal article" date="2019" name="Int. J. Syst. Evol. Microbiol.">
        <title>The Global Catalogue of Microorganisms (GCM) 10K type strain sequencing project: providing services to taxonomists for standard genome sequencing and annotation.</title>
        <authorList>
            <consortium name="The Broad Institute Genomics Platform"/>
            <consortium name="The Broad Institute Genome Sequencing Center for Infectious Disease"/>
            <person name="Wu L."/>
            <person name="Ma J."/>
        </authorList>
    </citation>
    <scope>NUCLEOTIDE SEQUENCE [LARGE SCALE GENOMIC DNA]</scope>
    <source>
        <strain evidence="2">NBRC 102407</strain>
    </source>
</reference>
<comment type="caution">
    <text evidence="1">The sequence shown here is derived from an EMBL/GenBank/DDBJ whole genome shotgun (WGS) entry which is preliminary data.</text>
</comment>